<name>A0ABU0IBI5_9HYPH</name>
<keyword evidence="2" id="KW-1185">Reference proteome</keyword>
<gene>
    <name evidence="1" type="ORF">QO005_000983</name>
</gene>
<dbReference type="EMBL" id="JAUSWH010000002">
    <property type="protein sequence ID" value="MDQ0454656.1"/>
    <property type="molecule type" value="Genomic_DNA"/>
</dbReference>
<comment type="caution">
    <text evidence="1">The sequence shown here is derived from an EMBL/GenBank/DDBJ whole genome shotgun (WGS) entry which is preliminary data.</text>
</comment>
<protein>
    <submittedName>
        <fullName evidence="1">Uncharacterized protein</fullName>
    </submittedName>
</protein>
<evidence type="ECO:0000313" key="1">
    <source>
        <dbReference type="EMBL" id="MDQ0454656.1"/>
    </source>
</evidence>
<dbReference type="Proteomes" id="UP001235269">
    <property type="component" value="Unassembled WGS sequence"/>
</dbReference>
<sequence length="148" mass="16813">MFKLVPTLTAWWPVSVLEPDNDNPGTLKEATFEVELVIRGKDELKPYDDQRADLINRLPSAEDYATDLRAASDAATRVRAEIEDHDRRMFHLMVSNWRGVVDADDQPLPFSPDTLDMALGFDRIRVALNRAYEEAVSNDKARLGNLKN</sequence>
<proteinExistence type="predicted"/>
<accession>A0ABU0IBI5</accession>
<organism evidence="1 2">
    <name type="scientific">Rhizobium paknamense</name>
    <dbReference type="NCBI Taxonomy" id="1206817"/>
    <lineage>
        <taxon>Bacteria</taxon>
        <taxon>Pseudomonadati</taxon>
        <taxon>Pseudomonadota</taxon>
        <taxon>Alphaproteobacteria</taxon>
        <taxon>Hyphomicrobiales</taxon>
        <taxon>Rhizobiaceae</taxon>
        <taxon>Rhizobium/Agrobacterium group</taxon>
        <taxon>Rhizobium</taxon>
    </lineage>
</organism>
<reference evidence="1 2" key="1">
    <citation type="submission" date="2023-07" db="EMBL/GenBank/DDBJ databases">
        <title>Genomic Encyclopedia of Type Strains, Phase IV (KMG-IV): sequencing the most valuable type-strain genomes for metagenomic binning, comparative biology and taxonomic classification.</title>
        <authorList>
            <person name="Goeker M."/>
        </authorList>
    </citation>
    <scope>NUCLEOTIDE SEQUENCE [LARGE SCALE GENOMIC DNA]</scope>
    <source>
        <strain evidence="1 2">DSM 100301</strain>
    </source>
</reference>
<evidence type="ECO:0000313" key="2">
    <source>
        <dbReference type="Proteomes" id="UP001235269"/>
    </source>
</evidence>
<dbReference type="RefSeq" id="WP_307156861.1">
    <property type="nucleotide sequence ID" value="NZ_JAUSWH010000002.1"/>
</dbReference>